<reference evidence="1 2" key="1">
    <citation type="journal article" date="2018" name="Biotechnol. Adv.">
        <title>Improved genomic resources and new bioinformatic workflow for the carcinogenic parasite Clonorchis sinensis: Biotechnological implications.</title>
        <authorList>
            <person name="Wang D."/>
            <person name="Korhonen P.K."/>
            <person name="Gasser R.B."/>
            <person name="Young N.D."/>
        </authorList>
    </citation>
    <scope>NUCLEOTIDE SEQUENCE [LARGE SCALE GENOMIC DNA]</scope>
    <source>
        <strain evidence="1">Cs-k2</strain>
    </source>
</reference>
<comment type="caution">
    <text evidence="1">The sequence shown here is derived from an EMBL/GenBank/DDBJ whole genome shotgun (WGS) entry which is preliminary data.</text>
</comment>
<protein>
    <submittedName>
        <fullName evidence="1">Uncharacterized protein</fullName>
    </submittedName>
</protein>
<reference evidence="1 2" key="2">
    <citation type="journal article" date="2021" name="Genomics">
        <title>High-quality reference genome for Clonorchis sinensis.</title>
        <authorList>
            <person name="Young N.D."/>
            <person name="Stroehlein A.J."/>
            <person name="Kinkar L."/>
            <person name="Wang T."/>
            <person name="Sohn W.M."/>
            <person name="Chang B.C.H."/>
            <person name="Kaur P."/>
            <person name="Weisz D."/>
            <person name="Dudchenko O."/>
            <person name="Aiden E.L."/>
            <person name="Korhonen P.K."/>
            <person name="Gasser R.B."/>
        </authorList>
    </citation>
    <scope>NUCLEOTIDE SEQUENCE [LARGE SCALE GENOMIC DNA]</scope>
    <source>
        <strain evidence="1">Cs-k2</strain>
    </source>
</reference>
<proteinExistence type="predicted"/>
<keyword evidence="2" id="KW-1185">Reference proteome</keyword>
<dbReference type="InParanoid" id="A0A3R7GYP5"/>
<gene>
    <name evidence="1" type="ORF">CSKR_110728</name>
</gene>
<name>A0A3R7GYP5_CLOSI</name>
<sequence>MSPTTLICKQICFCERLTWNPAESLVCDVSRQLNVLHQATSCSSCYDIRDIAIHAYTCTKLAKYTHLQTDLGHLLTSVWFKRKNPPITTGCHFLHSTAAVTVTSRSSLVPIIQMAGQTTILN</sequence>
<evidence type="ECO:0000313" key="2">
    <source>
        <dbReference type="Proteomes" id="UP000286415"/>
    </source>
</evidence>
<dbReference type="Proteomes" id="UP000286415">
    <property type="component" value="Unassembled WGS sequence"/>
</dbReference>
<organism evidence="1 2">
    <name type="scientific">Clonorchis sinensis</name>
    <name type="common">Chinese liver fluke</name>
    <dbReference type="NCBI Taxonomy" id="79923"/>
    <lineage>
        <taxon>Eukaryota</taxon>
        <taxon>Metazoa</taxon>
        <taxon>Spiralia</taxon>
        <taxon>Lophotrochozoa</taxon>
        <taxon>Platyhelminthes</taxon>
        <taxon>Trematoda</taxon>
        <taxon>Digenea</taxon>
        <taxon>Opisthorchiida</taxon>
        <taxon>Opisthorchiata</taxon>
        <taxon>Opisthorchiidae</taxon>
        <taxon>Clonorchis</taxon>
    </lineage>
</organism>
<accession>A0A3R7GYP5</accession>
<evidence type="ECO:0000313" key="1">
    <source>
        <dbReference type="EMBL" id="KAG5453209.1"/>
    </source>
</evidence>
<dbReference type="AlphaFoldDB" id="A0A3R7GYP5"/>
<dbReference type="EMBL" id="NIRI02000013">
    <property type="protein sequence ID" value="KAG5453209.1"/>
    <property type="molecule type" value="Genomic_DNA"/>
</dbReference>